<comment type="caution">
    <text evidence="1">The sequence shown here is derived from an EMBL/GenBank/DDBJ whole genome shotgun (WGS) entry which is preliminary data.</text>
</comment>
<dbReference type="PANTHER" id="PTHR11439:SF442">
    <property type="entry name" value="CYSTEINE-RICH RLK (RECEPTOR-LIKE PROTEIN KINASE) 8"/>
    <property type="match status" value="1"/>
</dbReference>
<gene>
    <name evidence="1" type="ORF">Tci_602077</name>
</gene>
<sequence>MSNEYLNPSPSVDCHVPTIPAPGPVILTCITSSTTFNQDAPSASTSQTTLETTSHVIPLGVEEVDHDIKVAHMDNNPFVEFPILKPSSEESTTQKNKARLVARGYRQEEGIDFEESFALVALLEAIPDTPMVEKSKLDEDLRGKAVDPTCYRGMIGTFMYLTASRSDLVFAVCMCAWNQPKPTEKHLHAVKRIFHTYAKPLIWHIDIGHHFIKEQVENGVVELHFFRTEYQMADIFTKPLARECLEFLIKKLKIQSMSPKTLKKLADEEDE</sequence>
<dbReference type="EMBL" id="BKCJ010400851">
    <property type="protein sequence ID" value="GFA30105.1"/>
    <property type="molecule type" value="Genomic_DNA"/>
</dbReference>
<name>A0A699JDG3_TANCI</name>
<reference evidence="1" key="1">
    <citation type="journal article" date="2019" name="Sci. Rep.">
        <title>Draft genome of Tanacetum cinerariifolium, the natural source of mosquito coil.</title>
        <authorList>
            <person name="Yamashiro T."/>
            <person name="Shiraishi A."/>
            <person name="Satake H."/>
            <person name="Nakayama K."/>
        </authorList>
    </citation>
    <scope>NUCLEOTIDE SEQUENCE</scope>
</reference>
<accession>A0A699JDG3</accession>
<protein>
    <submittedName>
        <fullName evidence="1">Retrotransposon protein, putative, unclassified</fullName>
    </submittedName>
</protein>
<evidence type="ECO:0000313" key="1">
    <source>
        <dbReference type="EMBL" id="GFA30105.1"/>
    </source>
</evidence>
<dbReference type="PANTHER" id="PTHR11439">
    <property type="entry name" value="GAG-POL-RELATED RETROTRANSPOSON"/>
    <property type="match status" value="1"/>
</dbReference>
<proteinExistence type="predicted"/>
<dbReference type="AlphaFoldDB" id="A0A699JDG3"/>
<organism evidence="1">
    <name type="scientific">Tanacetum cinerariifolium</name>
    <name type="common">Dalmatian daisy</name>
    <name type="synonym">Chrysanthemum cinerariifolium</name>
    <dbReference type="NCBI Taxonomy" id="118510"/>
    <lineage>
        <taxon>Eukaryota</taxon>
        <taxon>Viridiplantae</taxon>
        <taxon>Streptophyta</taxon>
        <taxon>Embryophyta</taxon>
        <taxon>Tracheophyta</taxon>
        <taxon>Spermatophyta</taxon>
        <taxon>Magnoliopsida</taxon>
        <taxon>eudicotyledons</taxon>
        <taxon>Gunneridae</taxon>
        <taxon>Pentapetalae</taxon>
        <taxon>asterids</taxon>
        <taxon>campanulids</taxon>
        <taxon>Asterales</taxon>
        <taxon>Asteraceae</taxon>
        <taxon>Asteroideae</taxon>
        <taxon>Anthemideae</taxon>
        <taxon>Anthemidinae</taxon>
        <taxon>Tanacetum</taxon>
    </lineage>
</organism>